<feature type="compositionally biased region" description="Polar residues" evidence="1">
    <location>
        <begin position="1"/>
        <end position="25"/>
    </location>
</feature>
<organism evidence="2 3">
    <name type="scientific">Salix viminalis</name>
    <name type="common">Common osier</name>
    <name type="synonym">Basket willow</name>
    <dbReference type="NCBI Taxonomy" id="40686"/>
    <lineage>
        <taxon>Eukaryota</taxon>
        <taxon>Viridiplantae</taxon>
        <taxon>Streptophyta</taxon>
        <taxon>Embryophyta</taxon>
        <taxon>Tracheophyta</taxon>
        <taxon>Spermatophyta</taxon>
        <taxon>Magnoliopsida</taxon>
        <taxon>eudicotyledons</taxon>
        <taxon>Gunneridae</taxon>
        <taxon>Pentapetalae</taxon>
        <taxon>rosids</taxon>
        <taxon>fabids</taxon>
        <taxon>Malpighiales</taxon>
        <taxon>Salicaceae</taxon>
        <taxon>Saliceae</taxon>
        <taxon>Salix</taxon>
    </lineage>
</organism>
<dbReference type="AlphaFoldDB" id="A0A9Q0NSI7"/>
<name>A0A9Q0NSI7_SALVM</name>
<reference evidence="2" key="1">
    <citation type="submission" date="2022-11" db="EMBL/GenBank/DDBJ databases">
        <authorList>
            <person name="Hyden B.L."/>
            <person name="Feng K."/>
            <person name="Yates T."/>
            <person name="Jawdy S."/>
            <person name="Smart L.B."/>
            <person name="Muchero W."/>
        </authorList>
    </citation>
    <scope>NUCLEOTIDE SEQUENCE</scope>
    <source>
        <tissue evidence="2">Shoot tip</tissue>
    </source>
</reference>
<dbReference type="OrthoDB" id="10464275at2759"/>
<reference evidence="2" key="2">
    <citation type="journal article" date="2023" name="Int. J. Mol. Sci.">
        <title>De Novo Assembly and Annotation of 11 Diverse Shrub Willow (Salix) Genomes Reveals Novel Gene Organization in Sex-Linked Regions.</title>
        <authorList>
            <person name="Hyden B."/>
            <person name="Feng K."/>
            <person name="Yates T.B."/>
            <person name="Jawdy S."/>
            <person name="Cereghino C."/>
            <person name="Smart L.B."/>
            <person name="Muchero W."/>
        </authorList>
    </citation>
    <scope>NUCLEOTIDE SEQUENCE [LARGE SCALE GENOMIC DNA]</scope>
    <source>
        <tissue evidence="2">Shoot tip</tissue>
    </source>
</reference>
<feature type="compositionally biased region" description="Polar residues" evidence="1">
    <location>
        <begin position="52"/>
        <end position="70"/>
    </location>
</feature>
<dbReference type="Proteomes" id="UP001151529">
    <property type="component" value="Chromosome 14"/>
</dbReference>
<evidence type="ECO:0000313" key="2">
    <source>
        <dbReference type="EMBL" id="KAJ6675141.1"/>
    </source>
</evidence>
<protein>
    <submittedName>
        <fullName evidence="2">Uncharacterized protein</fullName>
    </submittedName>
</protein>
<dbReference type="EMBL" id="JAPFFL010000016">
    <property type="protein sequence ID" value="KAJ6675141.1"/>
    <property type="molecule type" value="Genomic_DNA"/>
</dbReference>
<evidence type="ECO:0000313" key="3">
    <source>
        <dbReference type="Proteomes" id="UP001151529"/>
    </source>
</evidence>
<keyword evidence="3" id="KW-1185">Reference proteome</keyword>
<feature type="compositionally biased region" description="Basic and acidic residues" evidence="1">
    <location>
        <begin position="38"/>
        <end position="51"/>
    </location>
</feature>
<gene>
    <name evidence="2" type="ORF">OIU85_011325</name>
</gene>
<sequence length="109" mass="11943">MANLGWQYNTQSSAAWSPKLSGQQPSPYPLGNSIHSNPDVHDSKKNHRCSDETTCNSADQKNGHQQNNTEPAGPIIFAIWVLSDRGIPSPSSLHCSAINNSNLWVLDPY</sequence>
<proteinExistence type="predicted"/>
<comment type="caution">
    <text evidence="2">The sequence shown here is derived from an EMBL/GenBank/DDBJ whole genome shotgun (WGS) entry which is preliminary data.</text>
</comment>
<evidence type="ECO:0000256" key="1">
    <source>
        <dbReference type="SAM" id="MobiDB-lite"/>
    </source>
</evidence>
<accession>A0A9Q0NSI7</accession>
<feature type="region of interest" description="Disordered" evidence="1">
    <location>
        <begin position="1"/>
        <end position="70"/>
    </location>
</feature>